<reference evidence="1 2" key="1">
    <citation type="journal article" date="2018" name="New Phytol.">
        <title>Phylogenomics of Endogonaceae and evolution of mycorrhizas within Mucoromycota.</title>
        <authorList>
            <person name="Chang Y."/>
            <person name="Desiro A."/>
            <person name="Na H."/>
            <person name="Sandor L."/>
            <person name="Lipzen A."/>
            <person name="Clum A."/>
            <person name="Barry K."/>
            <person name="Grigoriev I.V."/>
            <person name="Martin F.M."/>
            <person name="Stajich J.E."/>
            <person name="Smith M.E."/>
            <person name="Bonito G."/>
            <person name="Spatafora J.W."/>
        </authorList>
    </citation>
    <scope>NUCLEOTIDE SEQUENCE [LARGE SCALE GENOMIC DNA]</scope>
    <source>
        <strain evidence="1 2">GMNB39</strain>
    </source>
</reference>
<sequence length="96" mass="9843">MIRDTLHPILELKAAYATVVCGRGHGHLRGRGLGLGLGLGLDLGPGPDRVPALDGDRVLGGHAHLLDSSGVCGCLGGNRLGRSSYHQSLLLEGKSG</sequence>
<accession>A0A433DNR2</accession>
<evidence type="ECO:0000313" key="1">
    <source>
        <dbReference type="EMBL" id="RUP52336.1"/>
    </source>
</evidence>
<evidence type="ECO:0000313" key="2">
    <source>
        <dbReference type="Proteomes" id="UP000268093"/>
    </source>
</evidence>
<dbReference type="AlphaFoldDB" id="A0A433DNR2"/>
<gene>
    <name evidence="1" type="ORF">BC936DRAFT_147583</name>
</gene>
<keyword evidence="2" id="KW-1185">Reference proteome</keyword>
<proteinExistence type="predicted"/>
<comment type="caution">
    <text evidence="1">The sequence shown here is derived from an EMBL/GenBank/DDBJ whole genome shotgun (WGS) entry which is preliminary data.</text>
</comment>
<dbReference type="Proteomes" id="UP000268093">
    <property type="component" value="Unassembled WGS sequence"/>
</dbReference>
<protein>
    <submittedName>
        <fullName evidence="1">Uncharacterized protein</fullName>
    </submittedName>
</protein>
<organism evidence="1 2">
    <name type="scientific">Jimgerdemannia flammicorona</name>
    <dbReference type="NCBI Taxonomy" id="994334"/>
    <lineage>
        <taxon>Eukaryota</taxon>
        <taxon>Fungi</taxon>
        <taxon>Fungi incertae sedis</taxon>
        <taxon>Mucoromycota</taxon>
        <taxon>Mucoromycotina</taxon>
        <taxon>Endogonomycetes</taxon>
        <taxon>Endogonales</taxon>
        <taxon>Endogonaceae</taxon>
        <taxon>Jimgerdemannia</taxon>
    </lineage>
</organism>
<name>A0A433DNR2_9FUNG</name>
<dbReference type="EMBL" id="RBNI01000066">
    <property type="protein sequence ID" value="RUP52336.1"/>
    <property type="molecule type" value="Genomic_DNA"/>
</dbReference>